<keyword evidence="5" id="KW-1185">Reference proteome</keyword>
<organism evidence="4 5">
    <name type="scientific">Homoserinibacter gongjuensis</name>
    <dbReference type="NCBI Taxonomy" id="1162968"/>
    <lineage>
        <taxon>Bacteria</taxon>
        <taxon>Bacillati</taxon>
        <taxon>Actinomycetota</taxon>
        <taxon>Actinomycetes</taxon>
        <taxon>Micrococcales</taxon>
        <taxon>Microbacteriaceae</taxon>
        <taxon>Homoserinibacter</taxon>
    </lineage>
</organism>
<evidence type="ECO:0000256" key="1">
    <source>
        <dbReference type="ARBA" id="ARBA00022448"/>
    </source>
</evidence>
<keyword evidence="2" id="KW-1278">Translocase</keyword>
<sequence>MLRSPKPSRAGAAHFAERDVTTLSGGERQRVLLARALAQRPRILLLDEPTNHLDLAAQLDMVALVRTLTAEGVTVIAAVHDLSLAAAHADAVVVLAEGRVAAHGPTQPTLTPALIREVFGVRAEWTRNPLSGGPLLATDA</sequence>
<dbReference type="Pfam" id="PF00005">
    <property type="entry name" value="ABC_tran"/>
    <property type="match status" value="1"/>
</dbReference>
<reference evidence="5" key="1">
    <citation type="journal article" date="2019" name="Int. J. Syst. Evol. Microbiol.">
        <title>The Global Catalogue of Microorganisms (GCM) 10K type strain sequencing project: providing services to taxonomists for standard genome sequencing and annotation.</title>
        <authorList>
            <consortium name="The Broad Institute Genomics Platform"/>
            <consortium name="The Broad Institute Genome Sequencing Center for Infectious Disease"/>
            <person name="Wu L."/>
            <person name="Ma J."/>
        </authorList>
    </citation>
    <scope>NUCLEOTIDE SEQUENCE [LARGE SCALE GENOMIC DNA]</scope>
    <source>
        <strain evidence="5">NBRC 108755</strain>
    </source>
</reference>
<dbReference type="InterPro" id="IPR027417">
    <property type="entry name" value="P-loop_NTPase"/>
</dbReference>
<dbReference type="SUPFAM" id="SSF52540">
    <property type="entry name" value="P-loop containing nucleoside triphosphate hydrolases"/>
    <property type="match status" value="1"/>
</dbReference>
<evidence type="ECO:0000313" key="4">
    <source>
        <dbReference type="EMBL" id="GMA91786.1"/>
    </source>
</evidence>
<protein>
    <recommendedName>
        <fullName evidence="3">ABC transporter domain-containing protein</fullName>
    </recommendedName>
</protein>
<accession>A0ABQ6JWB8</accession>
<evidence type="ECO:0000259" key="3">
    <source>
        <dbReference type="Pfam" id="PF00005"/>
    </source>
</evidence>
<dbReference type="PANTHER" id="PTHR42794">
    <property type="entry name" value="HEMIN IMPORT ATP-BINDING PROTEIN HMUV"/>
    <property type="match status" value="1"/>
</dbReference>
<proteinExistence type="predicted"/>
<evidence type="ECO:0000313" key="5">
    <source>
        <dbReference type="Proteomes" id="UP001157069"/>
    </source>
</evidence>
<dbReference type="InterPro" id="IPR003439">
    <property type="entry name" value="ABC_transporter-like_ATP-bd"/>
</dbReference>
<evidence type="ECO:0000256" key="2">
    <source>
        <dbReference type="ARBA" id="ARBA00022967"/>
    </source>
</evidence>
<dbReference type="Proteomes" id="UP001157069">
    <property type="component" value="Unassembled WGS sequence"/>
</dbReference>
<dbReference type="EMBL" id="BSVA01000001">
    <property type="protein sequence ID" value="GMA91786.1"/>
    <property type="molecule type" value="Genomic_DNA"/>
</dbReference>
<dbReference type="Gene3D" id="3.40.50.300">
    <property type="entry name" value="P-loop containing nucleotide triphosphate hydrolases"/>
    <property type="match status" value="1"/>
</dbReference>
<feature type="domain" description="ABC transporter" evidence="3">
    <location>
        <begin position="10"/>
        <end position="51"/>
    </location>
</feature>
<keyword evidence="1" id="KW-0813">Transport</keyword>
<dbReference type="PANTHER" id="PTHR42794:SF1">
    <property type="entry name" value="HEMIN IMPORT ATP-BINDING PROTEIN HMUV"/>
    <property type="match status" value="1"/>
</dbReference>
<comment type="caution">
    <text evidence="4">The sequence shown here is derived from an EMBL/GenBank/DDBJ whole genome shotgun (WGS) entry which is preliminary data.</text>
</comment>
<name>A0ABQ6JWB8_9MICO</name>
<gene>
    <name evidence="4" type="ORF">GCM10025869_23150</name>
</gene>
<dbReference type="RefSeq" id="WP_284300301.1">
    <property type="nucleotide sequence ID" value="NZ_BSVA01000001.1"/>
</dbReference>